<reference evidence="1" key="1">
    <citation type="submission" date="2023-03" db="EMBL/GenBank/DDBJ databases">
        <title>Massive genome expansion in bonnet fungi (Mycena s.s.) driven by repeated elements and novel gene families across ecological guilds.</title>
        <authorList>
            <consortium name="Lawrence Berkeley National Laboratory"/>
            <person name="Harder C.B."/>
            <person name="Miyauchi S."/>
            <person name="Viragh M."/>
            <person name="Kuo A."/>
            <person name="Thoen E."/>
            <person name="Andreopoulos B."/>
            <person name="Lu D."/>
            <person name="Skrede I."/>
            <person name="Drula E."/>
            <person name="Henrissat B."/>
            <person name="Morin E."/>
            <person name="Kohler A."/>
            <person name="Barry K."/>
            <person name="LaButti K."/>
            <person name="Morin E."/>
            <person name="Salamov A."/>
            <person name="Lipzen A."/>
            <person name="Mereny Z."/>
            <person name="Hegedus B."/>
            <person name="Baldrian P."/>
            <person name="Stursova M."/>
            <person name="Weitz H."/>
            <person name="Taylor A."/>
            <person name="Grigoriev I.V."/>
            <person name="Nagy L.G."/>
            <person name="Martin F."/>
            <person name="Kauserud H."/>
        </authorList>
    </citation>
    <scope>NUCLEOTIDE SEQUENCE</scope>
    <source>
        <strain evidence="1">CBHHK067</strain>
    </source>
</reference>
<proteinExistence type="predicted"/>
<evidence type="ECO:0000313" key="2">
    <source>
        <dbReference type="Proteomes" id="UP001221757"/>
    </source>
</evidence>
<keyword evidence="2" id="KW-1185">Reference proteome</keyword>
<protein>
    <submittedName>
        <fullName evidence="1">Uncharacterized protein</fullName>
    </submittedName>
</protein>
<dbReference type="AlphaFoldDB" id="A0AAD7M9J3"/>
<name>A0AAD7M9J3_MYCRO</name>
<evidence type="ECO:0000313" key="1">
    <source>
        <dbReference type="EMBL" id="KAJ7706861.1"/>
    </source>
</evidence>
<feature type="non-terminal residue" evidence="1">
    <location>
        <position position="1"/>
    </location>
</feature>
<sequence length="76" mass="8425">MDKTSRHLGNTSSKHFKLSISHTQAGRLTLSKITQGIQVFDSTEALTPISHVLPPPSIIVSIRRGSLVFLFRSMLH</sequence>
<comment type="caution">
    <text evidence="1">The sequence shown here is derived from an EMBL/GenBank/DDBJ whole genome shotgun (WGS) entry which is preliminary data.</text>
</comment>
<organism evidence="1 2">
    <name type="scientific">Mycena rosella</name>
    <name type="common">Pink bonnet</name>
    <name type="synonym">Agaricus rosellus</name>
    <dbReference type="NCBI Taxonomy" id="1033263"/>
    <lineage>
        <taxon>Eukaryota</taxon>
        <taxon>Fungi</taxon>
        <taxon>Dikarya</taxon>
        <taxon>Basidiomycota</taxon>
        <taxon>Agaricomycotina</taxon>
        <taxon>Agaricomycetes</taxon>
        <taxon>Agaricomycetidae</taxon>
        <taxon>Agaricales</taxon>
        <taxon>Marasmiineae</taxon>
        <taxon>Mycenaceae</taxon>
        <taxon>Mycena</taxon>
    </lineage>
</organism>
<gene>
    <name evidence="1" type="ORF">B0H17DRAFT_1034668</name>
</gene>
<dbReference type="Proteomes" id="UP001221757">
    <property type="component" value="Unassembled WGS sequence"/>
</dbReference>
<dbReference type="EMBL" id="JARKIE010000006">
    <property type="protein sequence ID" value="KAJ7706861.1"/>
    <property type="molecule type" value="Genomic_DNA"/>
</dbReference>
<accession>A0AAD7M9J3</accession>